<dbReference type="CDD" id="cd16514">
    <property type="entry name" value="RING-HC_LONFs_rpt2"/>
    <property type="match status" value="1"/>
</dbReference>
<dbReference type="GO" id="GO:0061630">
    <property type="term" value="F:ubiquitin protein ligase activity"/>
    <property type="evidence" value="ECO:0007669"/>
    <property type="project" value="TreeGrafter"/>
</dbReference>
<name>A0A8C4STF9_ERPCA</name>
<proteinExistence type="predicted"/>
<reference evidence="8" key="1">
    <citation type="submission" date="2025-08" db="UniProtKB">
        <authorList>
            <consortium name="Ensembl"/>
        </authorList>
    </citation>
    <scope>IDENTIFICATION</scope>
</reference>
<keyword evidence="5" id="KW-0812">Transmembrane</keyword>
<evidence type="ECO:0000256" key="4">
    <source>
        <dbReference type="PROSITE-ProRule" id="PRU00175"/>
    </source>
</evidence>
<dbReference type="Gene3D" id="2.30.130.40">
    <property type="entry name" value="LON domain-like"/>
    <property type="match status" value="1"/>
</dbReference>
<dbReference type="Gene3D" id="3.30.40.10">
    <property type="entry name" value="Zinc/RING finger domain, C3HC4 (zinc finger)"/>
    <property type="match status" value="1"/>
</dbReference>
<dbReference type="GeneTree" id="ENSGT00440000033329"/>
<dbReference type="InterPro" id="IPR013083">
    <property type="entry name" value="Znf_RING/FYVE/PHD"/>
</dbReference>
<evidence type="ECO:0000259" key="6">
    <source>
        <dbReference type="PROSITE" id="PS50089"/>
    </source>
</evidence>
<dbReference type="PANTHER" id="PTHR23327">
    <property type="entry name" value="RING FINGER PROTEIN 127"/>
    <property type="match status" value="1"/>
</dbReference>
<dbReference type="Proteomes" id="UP000694620">
    <property type="component" value="Unassembled WGS sequence"/>
</dbReference>
<keyword evidence="5" id="KW-1133">Transmembrane helix</keyword>
<evidence type="ECO:0000256" key="5">
    <source>
        <dbReference type="SAM" id="Phobius"/>
    </source>
</evidence>
<protein>
    <submittedName>
        <fullName evidence="8">LON peptidase N-terminal domain and ring finger 1</fullName>
    </submittedName>
</protein>
<evidence type="ECO:0000256" key="1">
    <source>
        <dbReference type="ARBA" id="ARBA00022723"/>
    </source>
</evidence>
<dbReference type="SMART" id="SM00464">
    <property type="entry name" value="LON"/>
    <property type="match status" value="1"/>
</dbReference>
<dbReference type="InterPro" id="IPR017907">
    <property type="entry name" value="Znf_RING_CS"/>
</dbReference>
<dbReference type="Pfam" id="PF13923">
    <property type="entry name" value="zf-C3HC4_2"/>
    <property type="match status" value="1"/>
</dbReference>
<feature type="domain" description="RING-type" evidence="6">
    <location>
        <begin position="21"/>
        <end position="57"/>
    </location>
</feature>
<dbReference type="PROSITE" id="PS00518">
    <property type="entry name" value="ZF_RING_1"/>
    <property type="match status" value="1"/>
</dbReference>
<dbReference type="Pfam" id="PF02190">
    <property type="entry name" value="LON_substr_bdg"/>
    <property type="match status" value="1"/>
</dbReference>
<dbReference type="GO" id="GO:0008270">
    <property type="term" value="F:zinc ion binding"/>
    <property type="evidence" value="ECO:0007669"/>
    <property type="project" value="UniProtKB-KW"/>
</dbReference>
<sequence length="316" mass="37084">FFATMVICFVFILTSFYVFFCLARLFYEPVTTPCGHTFCKSCLQRCLDHSPQCPLCKESLKEYLACRKYNMSHLIEKLLHKYFLMAHLERKRIHTEETMELSDLTKNVPVFVCTMAYPTVPCPLHVFEPRYRLMIRRCMETGTRQFGMCISDPQKGFADYGCILQIRSVHFLPDGRSVVDTIGGKRFKVLQRGMRDGYCVASIEYLEDIRVQNEEELCKLQELHDQVYMQACTWFQKLENRFRCQILQHFGPMPEREDDIQATPNGPACCWWLLAVLPVDPRYQLSVLSMMSLKERLIKIQHILTYLQSIPSEQSF</sequence>
<keyword evidence="9" id="KW-1185">Reference proteome</keyword>
<keyword evidence="1" id="KW-0479">Metal-binding</keyword>
<accession>A0A8C4STF9</accession>
<dbReference type="Ensembl" id="ENSECRT00000021646.1">
    <property type="protein sequence ID" value="ENSECRP00000021188.1"/>
    <property type="gene ID" value="ENSECRG00000014250.1"/>
</dbReference>
<keyword evidence="3" id="KW-0862">Zinc</keyword>
<keyword evidence="2 4" id="KW-0863">Zinc-finger</keyword>
<reference evidence="8" key="2">
    <citation type="submission" date="2025-09" db="UniProtKB">
        <authorList>
            <consortium name="Ensembl"/>
        </authorList>
    </citation>
    <scope>IDENTIFICATION</scope>
</reference>
<keyword evidence="5" id="KW-0472">Membrane</keyword>
<gene>
    <name evidence="8" type="primary">LONRF1</name>
</gene>
<dbReference type="InterPro" id="IPR046336">
    <property type="entry name" value="Lon_prtase_N_sf"/>
</dbReference>
<evidence type="ECO:0000313" key="8">
    <source>
        <dbReference type="Ensembl" id="ENSECRP00000021188.1"/>
    </source>
</evidence>
<dbReference type="InterPro" id="IPR001841">
    <property type="entry name" value="Znf_RING"/>
</dbReference>
<dbReference type="AlphaFoldDB" id="A0A8C4STF9"/>
<dbReference type="PANTHER" id="PTHR23327:SF4">
    <property type="entry name" value="LON PEPTIDASE N-TERMINAL DOMAIN AND RING FINGER PROTEIN 1"/>
    <property type="match status" value="1"/>
</dbReference>
<dbReference type="InterPro" id="IPR003111">
    <property type="entry name" value="Lon_prtase_N"/>
</dbReference>
<evidence type="ECO:0000313" key="9">
    <source>
        <dbReference type="Proteomes" id="UP000694620"/>
    </source>
</evidence>
<feature type="domain" description="Lon N-terminal" evidence="7">
    <location>
        <begin position="98"/>
        <end position="308"/>
    </location>
</feature>
<dbReference type="PROSITE" id="PS51787">
    <property type="entry name" value="LON_N"/>
    <property type="match status" value="1"/>
</dbReference>
<feature type="transmembrane region" description="Helical" evidence="5">
    <location>
        <begin position="7"/>
        <end position="27"/>
    </location>
</feature>
<evidence type="ECO:0000256" key="3">
    <source>
        <dbReference type="ARBA" id="ARBA00022833"/>
    </source>
</evidence>
<dbReference type="SUPFAM" id="SSF57850">
    <property type="entry name" value="RING/U-box"/>
    <property type="match status" value="1"/>
</dbReference>
<dbReference type="SUPFAM" id="SSF88697">
    <property type="entry name" value="PUA domain-like"/>
    <property type="match status" value="1"/>
</dbReference>
<organism evidence="8 9">
    <name type="scientific">Erpetoichthys calabaricus</name>
    <name type="common">Rope fish</name>
    <name type="synonym">Calamoichthys calabaricus</name>
    <dbReference type="NCBI Taxonomy" id="27687"/>
    <lineage>
        <taxon>Eukaryota</taxon>
        <taxon>Metazoa</taxon>
        <taxon>Chordata</taxon>
        <taxon>Craniata</taxon>
        <taxon>Vertebrata</taxon>
        <taxon>Euteleostomi</taxon>
        <taxon>Actinopterygii</taxon>
        <taxon>Polypteriformes</taxon>
        <taxon>Polypteridae</taxon>
        <taxon>Erpetoichthys</taxon>
    </lineage>
</organism>
<dbReference type="FunFam" id="2.30.130.40:FF:000005">
    <property type="entry name" value="LON peptidase N-terminal domain and ring finger 1"/>
    <property type="match status" value="1"/>
</dbReference>
<evidence type="ECO:0000256" key="2">
    <source>
        <dbReference type="ARBA" id="ARBA00022771"/>
    </source>
</evidence>
<evidence type="ECO:0000259" key="7">
    <source>
        <dbReference type="PROSITE" id="PS51787"/>
    </source>
</evidence>
<dbReference type="InterPro" id="IPR015947">
    <property type="entry name" value="PUA-like_sf"/>
</dbReference>
<dbReference type="PROSITE" id="PS50089">
    <property type="entry name" value="ZF_RING_2"/>
    <property type="match status" value="1"/>
</dbReference>